<feature type="region of interest" description="Disordered" evidence="1">
    <location>
        <begin position="1"/>
        <end position="45"/>
    </location>
</feature>
<dbReference type="SUPFAM" id="SSF51430">
    <property type="entry name" value="NAD(P)-linked oxidoreductase"/>
    <property type="match status" value="1"/>
</dbReference>
<dbReference type="Proteomes" id="UP000009170">
    <property type="component" value="Unassembled WGS sequence"/>
</dbReference>
<dbReference type="KEGG" id="ota:OT_ostta05g01180"/>
<reference evidence="4" key="1">
    <citation type="journal article" date="2006" name="Proc. Natl. Acad. Sci. U.S.A.">
        <title>Genome analysis of the smallest free-living eukaryote Ostreococcus tauri unveils many unique features.</title>
        <authorList>
            <person name="Derelle E."/>
            <person name="Ferraz C."/>
            <person name="Rombauts S."/>
            <person name="Rouze P."/>
            <person name="Worden A.Z."/>
            <person name="Robbens S."/>
            <person name="Partensky F."/>
            <person name="Degroeve S."/>
            <person name="Echeynie S."/>
            <person name="Cooke R."/>
            <person name="Saeys Y."/>
            <person name="Wuyts J."/>
            <person name="Jabbari K."/>
            <person name="Bowler C."/>
            <person name="Panaud O."/>
            <person name="Piegu B."/>
            <person name="Ball S.G."/>
            <person name="Ral J.-P."/>
            <person name="Bouget F.-Y."/>
            <person name="Piganeau G."/>
            <person name="De Baets B."/>
            <person name="Picard A."/>
            <person name="Delseny M."/>
            <person name="Demaille J."/>
            <person name="Van de Peer Y."/>
            <person name="Moreau H."/>
        </authorList>
    </citation>
    <scope>NUCLEOTIDE SEQUENCE [LARGE SCALE GENOMIC DNA]</scope>
    <source>
        <strain evidence="4">OTTH 0595 / CCAP 157/2 / RCC745</strain>
    </source>
</reference>
<protein>
    <submittedName>
        <fullName evidence="3">NADP-dependent oxidoreductase domain</fullName>
    </submittedName>
</protein>
<comment type="caution">
    <text evidence="3">The sequence shown here is derived from an EMBL/GenBank/DDBJ whole genome shotgun (WGS) entry which is preliminary data.</text>
</comment>
<dbReference type="InterPro" id="IPR036812">
    <property type="entry name" value="NAD(P)_OxRdtase_dom_sf"/>
</dbReference>
<gene>
    <name evidence="3" type="ORF">OT_ostta05g01180</name>
</gene>
<dbReference type="PANTHER" id="PTHR43147:SF5">
    <property type="entry name" value="OXIDOREDUCTASE"/>
    <property type="match status" value="1"/>
</dbReference>
<keyword evidence="4" id="KW-1185">Reference proteome</keyword>
<dbReference type="EMBL" id="CAID01000005">
    <property type="protein sequence ID" value="CEF97889.1"/>
    <property type="molecule type" value="Genomic_DNA"/>
</dbReference>
<dbReference type="AlphaFoldDB" id="A0A090M740"/>
<evidence type="ECO:0000313" key="4">
    <source>
        <dbReference type="Proteomes" id="UP000009170"/>
    </source>
</evidence>
<proteinExistence type="predicted"/>
<accession>A0A090M740</accession>
<evidence type="ECO:0000259" key="2">
    <source>
        <dbReference type="Pfam" id="PF00248"/>
    </source>
</evidence>
<dbReference type="RefSeq" id="XP_003079213.2">
    <property type="nucleotide sequence ID" value="XM_003079165.2"/>
</dbReference>
<dbReference type="PANTHER" id="PTHR43147">
    <property type="entry name" value="PROTEIN TAS"/>
    <property type="match status" value="1"/>
</dbReference>
<dbReference type="GeneID" id="9835226"/>
<evidence type="ECO:0000313" key="3">
    <source>
        <dbReference type="EMBL" id="CEF97889.1"/>
    </source>
</evidence>
<dbReference type="FunCoup" id="A0A090M740">
    <property type="interactions" value="674"/>
</dbReference>
<dbReference type="Pfam" id="PF00248">
    <property type="entry name" value="Aldo_ket_red"/>
    <property type="match status" value="1"/>
</dbReference>
<dbReference type="STRING" id="70448.A0A090M740"/>
<organism evidence="3 4">
    <name type="scientific">Ostreococcus tauri</name>
    <name type="common">Marine green alga</name>
    <dbReference type="NCBI Taxonomy" id="70448"/>
    <lineage>
        <taxon>Eukaryota</taxon>
        <taxon>Viridiplantae</taxon>
        <taxon>Chlorophyta</taxon>
        <taxon>Mamiellophyceae</taxon>
        <taxon>Mamiellales</taxon>
        <taxon>Bathycoccaceae</taxon>
        <taxon>Ostreococcus</taxon>
    </lineage>
</organism>
<evidence type="ECO:0000256" key="1">
    <source>
        <dbReference type="SAM" id="MobiDB-lite"/>
    </source>
</evidence>
<dbReference type="Gene3D" id="3.20.20.100">
    <property type="entry name" value="NADP-dependent oxidoreductase domain"/>
    <property type="match status" value="1"/>
</dbReference>
<feature type="domain" description="NADP-dependent oxidoreductase" evidence="2">
    <location>
        <begin position="96"/>
        <end position="403"/>
    </location>
</feature>
<dbReference type="InterPro" id="IPR023210">
    <property type="entry name" value="NADP_OxRdtase_dom"/>
</dbReference>
<reference evidence="3 4" key="2">
    <citation type="journal article" date="2014" name="BMC Genomics">
        <title>An improved genome of the model marine alga Ostreococcus tauri unfolds by assessing Illumina de novo assemblies.</title>
        <authorList>
            <person name="Blanc-Mathieu R."/>
            <person name="Verhelst B."/>
            <person name="Derelle E."/>
            <person name="Rombauts S."/>
            <person name="Bouget F.Y."/>
            <person name="Carre I."/>
            <person name="Chateau A."/>
            <person name="Eyre-Walker A."/>
            <person name="Grimsley N."/>
            <person name="Moreau H."/>
            <person name="Piegu B."/>
            <person name="Rivals E."/>
            <person name="Schackwitz W."/>
            <person name="Van de Peer Y."/>
            <person name="Piganeau G."/>
        </authorList>
    </citation>
    <scope>NUCLEOTIDE SEQUENCE [LARGE SCALE GENOMIC DNA]</scope>
    <source>
        <strain evidence="4">OTTH 0595 / CCAP 157/2 / RCC745</strain>
    </source>
</reference>
<dbReference type="CDD" id="cd19101">
    <property type="entry name" value="AKR_unchar"/>
    <property type="match status" value="1"/>
</dbReference>
<name>A0A090M740_OSTTA</name>
<feature type="compositionally biased region" description="Basic and acidic residues" evidence="1">
    <location>
        <begin position="18"/>
        <end position="45"/>
    </location>
</feature>
<sequence length="422" mass="46825">MRGARGRGRTVTTRARARRGEHARARASDVERRRRGDDASRETRRRDLLAGGVGVGASVWLPGSAEARVDASRANARAVPTTETPLRGTRLTPSRVIKGCWQLSGGHGGDRDSDRTKGDAAVEDFERFVEAGVTTFDTGPEACGYGPSELIIGEYLKSPAGRRRANEVKVFTKLCCVGREQYGMTKEWVEANVDRPRKRLGVDKLNMVQMYWNDYGSKGYVDAALYLTDLKHKGKIDAVSLTNFDTQRMREMVDAGAEISTNQIQYSLLDRRPEKYMTKYCKDTGIGLLPYGVVAGGLLADKYLDAPKGEFRINTSSLRKYSSVLAEVGGFEWYQSLLKTLRAVGDKHGGASISNVASKWVLDSPVVPAIIIGARNASHIDDHRALFDFDLDDSDRRDIESVLEKGYQAKEDAYTWERGGRW</sequence>
<dbReference type="InParanoid" id="A0A090M740"/>
<dbReference type="OrthoDB" id="48988at2759"/>